<keyword evidence="1" id="KW-1133">Transmembrane helix</keyword>
<feature type="transmembrane region" description="Helical" evidence="1">
    <location>
        <begin position="67"/>
        <end position="89"/>
    </location>
</feature>
<dbReference type="Proteomes" id="UP000240493">
    <property type="component" value="Unassembled WGS sequence"/>
</dbReference>
<evidence type="ECO:0000256" key="1">
    <source>
        <dbReference type="SAM" id="Phobius"/>
    </source>
</evidence>
<sequence length="133" mass="15596">NGEIRSIEFPASIANIVLARVKQLWFKRHVAFDRRLLLFLPVLARLNVLMSANYGRRLFTWGHCLFFLYYGLLLHGVCAFFFTFLCLYIKSQLKEPFFSFYGAGLRPFWCVSIRSGALFTEPSCTIKRRKKNK</sequence>
<evidence type="ECO:0000313" key="2">
    <source>
        <dbReference type="EMBL" id="PTB43628.1"/>
    </source>
</evidence>
<feature type="non-terminal residue" evidence="2">
    <location>
        <position position="133"/>
    </location>
</feature>
<evidence type="ECO:0000313" key="3">
    <source>
        <dbReference type="Proteomes" id="UP000240493"/>
    </source>
</evidence>
<gene>
    <name evidence="2" type="ORF">M441DRAFT_111557</name>
</gene>
<keyword evidence="1" id="KW-0812">Transmembrane</keyword>
<keyword evidence="3" id="KW-1185">Reference proteome</keyword>
<reference evidence="2 3" key="1">
    <citation type="submission" date="2016-07" db="EMBL/GenBank/DDBJ databases">
        <title>Multiple horizontal gene transfer events from other fungi enriched the ability of initially mycotrophic Trichoderma (Ascomycota) to feed on dead plant biomass.</title>
        <authorList>
            <consortium name="DOE Joint Genome Institute"/>
            <person name="Aerts A."/>
            <person name="Atanasova L."/>
            <person name="Chenthamara K."/>
            <person name="Zhang J."/>
            <person name="Grujic M."/>
            <person name="Henrissat B."/>
            <person name="Kuo A."/>
            <person name="Salamov A."/>
            <person name="Lipzen A."/>
            <person name="Labutti K."/>
            <person name="Barry K."/>
            <person name="Miao Y."/>
            <person name="Rahimi M.J."/>
            <person name="Shen Q."/>
            <person name="Grigoriev I.V."/>
            <person name="Kubicek C.P."/>
            <person name="Druzhinina I.S."/>
        </authorList>
    </citation>
    <scope>NUCLEOTIDE SEQUENCE [LARGE SCALE GENOMIC DNA]</scope>
    <source>
        <strain evidence="2 3">CBS 433.97</strain>
    </source>
</reference>
<protein>
    <submittedName>
        <fullName evidence="2">Uncharacterized protein</fullName>
    </submittedName>
</protein>
<accession>A0A2T3ZFN4</accession>
<keyword evidence="1" id="KW-0472">Membrane</keyword>
<name>A0A2T3ZFN4_TRIA4</name>
<feature type="transmembrane region" description="Helical" evidence="1">
    <location>
        <begin position="36"/>
        <end position="55"/>
    </location>
</feature>
<proteinExistence type="predicted"/>
<dbReference type="AlphaFoldDB" id="A0A2T3ZFN4"/>
<feature type="non-terminal residue" evidence="2">
    <location>
        <position position="1"/>
    </location>
</feature>
<dbReference type="EMBL" id="KZ679259">
    <property type="protein sequence ID" value="PTB43628.1"/>
    <property type="molecule type" value="Genomic_DNA"/>
</dbReference>
<organism evidence="2 3">
    <name type="scientific">Trichoderma asperellum (strain ATCC 204424 / CBS 433.97 / NBRC 101777)</name>
    <dbReference type="NCBI Taxonomy" id="1042311"/>
    <lineage>
        <taxon>Eukaryota</taxon>
        <taxon>Fungi</taxon>
        <taxon>Dikarya</taxon>
        <taxon>Ascomycota</taxon>
        <taxon>Pezizomycotina</taxon>
        <taxon>Sordariomycetes</taxon>
        <taxon>Hypocreomycetidae</taxon>
        <taxon>Hypocreales</taxon>
        <taxon>Hypocreaceae</taxon>
        <taxon>Trichoderma</taxon>
    </lineage>
</organism>